<dbReference type="RefSeq" id="WP_125578232.1">
    <property type="nucleotide sequence ID" value="NZ_JBHTOF010000023.1"/>
</dbReference>
<feature type="transmembrane region" description="Helical" evidence="1">
    <location>
        <begin position="46"/>
        <end position="64"/>
    </location>
</feature>
<proteinExistence type="predicted"/>
<evidence type="ECO:0000313" key="3">
    <source>
        <dbReference type="Proteomes" id="UP001597244"/>
    </source>
</evidence>
<protein>
    <submittedName>
        <fullName evidence="2">Uncharacterized protein</fullName>
    </submittedName>
</protein>
<evidence type="ECO:0000256" key="1">
    <source>
        <dbReference type="SAM" id="Phobius"/>
    </source>
</evidence>
<keyword evidence="1" id="KW-0812">Transmembrane</keyword>
<accession>A0ABW4DKE8</accession>
<reference evidence="3" key="1">
    <citation type="journal article" date="2019" name="Int. J. Syst. Evol. Microbiol.">
        <title>The Global Catalogue of Microorganisms (GCM) 10K type strain sequencing project: providing services to taxonomists for standard genome sequencing and annotation.</title>
        <authorList>
            <consortium name="The Broad Institute Genomics Platform"/>
            <consortium name="The Broad Institute Genome Sequencing Center for Infectious Disease"/>
            <person name="Wu L."/>
            <person name="Ma J."/>
        </authorList>
    </citation>
    <scope>NUCLEOTIDE SEQUENCE [LARGE SCALE GENOMIC DNA]</scope>
    <source>
        <strain evidence="3">CCM 8951</strain>
    </source>
</reference>
<sequence length="155" mass="18063">MALNWSGLAIYMPVLFGLFYLGYLLALKLFYQFGYHPRPEPVELGGYRATLSLPVFIAVTPEFASLRRAISRRVRFLQLLFNLIKLIFLLALIYEVGYLLQHLTNYIQIGFLAVVAILIFAINPILIWFFKRLFRLDVIAKEYGRPLFNNKLLRS</sequence>
<organism evidence="2 3">
    <name type="scientific">Lapidilactobacillus mulanensis</name>
    <dbReference type="NCBI Taxonomy" id="2485999"/>
    <lineage>
        <taxon>Bacteria</taxon>
        <taxon>Bacillati</taxon>
        <taxon>Bacillota</taxon>
        <taxon>Bacilli</taxon>
        <taxon>Lactobacillales</taxon>
        <taxon>Lactobacillaceae</taxon>
        <taxon>Lapidilactobacillus</taxon>
    </lineage>
</organism>
<feature type="transmembrane region" description="Helical" evidence="1">
    <location>
        <begin position="106"/>
        <end position="130"/>
    </location>
</feature>
<feature type="transmembrane region" description="Helical" evidence="1">
    <location>
        <begin position="7"/>
        <end position="26"/>
    </location>
</feature>
<feature type="transmembrane region" description="Helical" evidence="1">
    <location>
        <begin position="76"/>
        <end position="94"/>
    </location>
</feature>
<name>A0ABW4DKE8_9LACO</name>
<keyword evidence="3" id="KW-1185">Reference proteome</keyword>
<keyword evidence="1" id="KW-1133">Transmembrane helix</keyword>
<comment type="caution">
    <text evidence="2">The sequence shown here is derived from an EMBL/GenBank/DDBJ whole genome shotgun (WGS) entry which is preliminary data.</text>
</comment>
<dbReference type="Proteomes" id="UP001597244">
    <property type="component" value="Unassembled WGS sequence"/>
</dbReference>
<evidence type="ECO:0000313" key="2">
    <source>
        <dbReference type="EMBL" id="MFD1465099.1"/>
    </source>
</evidence>
<dbReference type="EMBL" id="JBHTOF010000023">
    <property type="protein sequence ID" value="MFD1465099.1"/>
    <property type="molecule type" value="Genomic_DNA"/>
</dbReference>
<gene>
    <name evidence="2" type="ORF">ACFQ4L_03205</name>
</gene>
<keyword evidence="1" id="KW-0472">Membrane</keyword>